<keyword evidence="3 13" id="KW-0153">Cholesterol metabolism</keyword>
<protein>
    <recommendedName>
        <fullName evidence="13">Insulin-induced gene protein</fullName>
    </recommendedName>
</protein>
<evidence type="ECO:0000256" key="1">
    <source>
        <dbReference type="ARBA" id="ARBA00004477"/>
    </source>
</evidence>
<dbReference type="Proteomes" id="UP000527355">
    <property type="component" value="Unassembled WGS sequence"/>
</dbReference>
<evidence type="ECO:0000256" key="6">
    <source>
        <dbReference type="ARBA" id="ARBA00022989"/>
    </source>
</evidence>
<evidence type="ECO:0000256" key="10">
    <source>
        <dbReference type="ARBA" id="ARBA00023166"/>
    </source>
</evidence>
<name>A0A7J7RLP2_MYOMY</name>
<organism evidence="15 16">
    <name type="scientific">Myotis myotis</name>
    <name type="common">Greater mouse-eared bat</name>
    <name type="synonym">Vespertilio myotis</name>
    <dbReference type="NCBI Taxonomy" id="51298"/>
    <lineage>
        <taxon>Eukaryota</taxon>
        <taxon>Metazoa</taxon>
        <taxon>Chordata</taxon>
        <taxon>Craniata</taxon>
        <taxon>Vertebrata</taxon>
        <taxon>Euteleostomi</taxon>
        <taxon>Mammalia</taxon>
        <taxon>Eutheria</taxon>
        <taxon>Laurasiatheria</taxon>
        <taxon>Chiroptera</taxon>
        <taxon>Yangochiroptera</taxon>
        <taxon>Vespertilionidae</taxon>
        <taxon>Myotis</taxon>
    </lineage>
</organism>
<evidence type="ECO:0000313" key="16">
    <source>
        <dbReference type="Proteomes" id="UP000527355"/>
    </source>
</evidence>
<evidence type="ECO:0000256" key="7">
    <source>
        <dbReference type="ARBA" id="ARBA00023098"/>
    </source>
</evidence>
<accession>A0A7J7RLP2</accession>
<keyword evidence="4 13" id="KW-0812">Transmembrane</keyword>
<dbReference type="EMBL" id="JABWUV010000025">
    <property type="protein sequence ID" value="KAF6277071.1"/>
    <property type="molecule type" value="Genomic_DNA"/>
</dbReference>
<evidence type="ECO:0000256" key="2">
    <source>
        <dbReference type="ARBA" id="ARBA00007475"/>
    </source>
</evidence>
<dbReference type="GO" id="GO:0008289">
    <property type="term" value="F:lipid binding"/>
    <property type="evidence" value="ECO:0007669"/>
    <property type="project" value="UniProtKB-KW"/>
</dbReference>
<keyword evidence="7 13" id="KW-0443">Lipid metabolism</keyword>
<dbReference type="OrthoDB" id="205546at2759"/>
<dbReference type="PANTHER" id="PTHR15301:SF11">
    <property type="entry name" value="INSULIN-INDUCED GENE 1 PROTEIN"/>
    <property type="match status" value="1"/>
</dbReference>
<dbReference type="AlphaFoldDB" id="A0A7J7RLP2"/>
<evidence type="ECO:0000256" key="9">
    <source>
        <dbReference type="ARBA" id="ARBA00023136"/>
    </source>
</evidence>
<dbReference type="GO" id="GO:0036316">
    <property type="term" value="P:SREBP-SCAP complex retention in endoplasmic reticulum"/>
    <property type="evidence" value="ECO:0007669"/>
    <property type="project" value="TreeGrafter"/>
</dbReference>
<sequence>MPRLDDHFWSCSCAQDARHRGRPAARAGGLAAKVGAMITSSVARPSLRAAHSAPHTDPARGPRSPGEGARGQGSGSGHATSWHHHLLQRSLVLFSVGVVLALVLNLLQVQRNVTLFPEEVIATIFSSAWWVPPCCGTAAAVVGLLYPCIDSHLGEPHKFKREWASVMRCVAVFVGINHASAKLDFANNVQLSLTLAALSLGLWWTFDRSRSGLGLGITIAFLATLITQLLVYNGVYQYTSPDFLYIRSWLPCIFFSGGVTVGNIGRQLAMGVPEKPHSD</sequence>
<evidence type="ECO:0000256" key="12">
    <source>
        <dbReference type="ARBA" id="ARBA00049711"/>
    </source>
</evidence>
<feature type="transmembrane region" description="Helical" evidence="13">
    <location>
        <begin position="244"/>
        <end position="265"/>
    </location>
</feature>
<feature type="transmembrane region" description="Helical" evidence="13">
    <location>
        <begin position="185"/>
        <end position="206"/>
    </location>
</feature>
<feature type="transmembrane region" description="Helical" evidence="13">
    <location>
        <begin position="129"/>
        <end position="149"/>
    </location>
</feature>
<keyword evidence="9 13" id="KW-0472">Membrane</keyword>
<keyword evidence="11 13" id="KW-0753">Steroid metabolism</keyword>
<evidence type="ECO:0000256" key="14">
    <source>
        <dbReference type="SAM" id="MobiDB-lite"/>
    </source>
</evidence>
<evidence type="ECO:0000313" key="15">
    <source>
        <dbReference type="EMBL" id="KAF6277071.1"/>
    </source>
</evidence>
<keyword evidence="10" id="KW-1207">Sterol metabolism</keyword>
<proteinExistence type="inferred from homology"/>
<comment type="similarity">
    <text evidence="2 13">Belongs to the INSIG family.</text>
</comment>
<dbReference type="Pfam" id="PF07281">
    <property type="entry name" value="INSIG"/>
    <property type="match status" value="1"/>
</dbReference>
<dbReference type="GO" id="GO:0032933">
    <property type="term" value="P:SREBP signaling pathway"/>
    <property type="evidence" value="ECO:0007669"/>
    <property type="project" value="TreeGrafter"/>
</dbReference>
<comment type="caution">
    <text evidence="15">The sequence shown here is derived from an EMBL/GenBank/DDBJ whole genome shotgun (WGS) entry which is preliminary data.</text>
</comment>
<comment type="subcellular location">
    <subcellularLocation>
        <location evidence="1 13">Endoplasmic reticulum membrane</location>
        <topology evidence="1 13">Multi-pass membrane protein</topology>
    </subcellularLocation>
</comment>
<comment type="function">
    <text evidence="13">Mediates feedback control of cholesterol synthesis.</text>
</comment>
<evidence type="ECO:0000256" key="5">
    <source>
        <dbReference type="ARBA" id="ARBA00022824"/>
    </source>
</evidence>
<keyword evidence="6 13" id="KW-1133">Transmembrane helix</keyword>
<keyword evidence="8" id="KW-0446">Lipid-binding</keyword>
<evidence type="ECO:0000256" key="3">
    <source>
        <dbReference type="ARBA" id="ARBA00022548"/>
    </source>
</evidence>
<gene>
    <name evidence="15" type="ORF">mMyoMyo1_006861</name>
</gene>
<keyword evidence="16" id="KW-1185">Reference proteome</keyword>
<dbReference type="VEuPathDB" id="HostDB:GeneID_118679411"/>
<evidence type="ECO:0000256" key="4">
    <source>
        <dbReference type="ARBA" id="ARBA00022692"/>
    </source>
</evidence>
<comment type="subunit">
    <text evidence="12">Interacts with SCAP; interaction is direct and only takes place in the presence of sterols; it prevents interaction between SCAP and the coat protein complex II (COPII). Associates with the SCAP-SREBP complex (composed of SCAP and SREBF1/SREBP1 or SREBF2/SREBP2); association is mediated via its interaction with SCAP and only takes place in the presence of sterols. Interaction with SCAP is mutually exclusive with PAQR3. Interacts with HMGCR (via its SSD); the interaction, accelerated by sterols, leads to the recruitment of HMGCR to AMFR/gp78 for its ubiquitination by the sterol-mediated ERAD pathway. Interacts with AMFR/gp78 (via its membrane domain); the interaction recruits HMCR at the ER membrane for its ubiquitination and degradation by the sterol-mediated ERAD pathway. Interacts with SOAT2/ACAT2; leading to promote recruitment of AMFR/gp78 and subsequent ubiquitination of SOAT2/ACAT2. Interacts with RNF139. Interacts with RNF145.</text>
</comment>
<dbReference type="GO" id="GO:0006695">
    <property type="term" value="P:cholesterol biosynthetic process"/>
    <property type="evidence" value="ECO:0007669"/>
    <property type="project" value="TreeGrafter"/>
</dbReference>
<dbReference type="PANTHER" id="PTHR15301">
    <property type="entry name" value="INSULIN-INDUCED GENE 1"/>
    <property type="match status" value="1"/>
</dbReference>
<reference evidence="15 16" key="1">
    <citation type="journal article" date="2020" name="Nature">
        <title>Six reference-quality genomes reveal evolution of bat adaptations.</title>
        <authorList>
            <person name="Jebb D."/>
            <person name="Huang Z."/>
            <person name="Pippel M."/>
            <person name="Hughes G.M."/>
            <person name="Lavrichenko K."/>
            <person name="Devanna P."/>
            <person name="Winkler S."/>
            <person name="Jermiin L.S."/>
            <person name="Skirmuntt E.C."/>
            <person name="Katzourakis A."/>
            <person name="Burkitt-Gray L."/>
            <person name="Ray D.A."/>
            <person name="Sullivan K.A.M."/>
            <person name="Roscito J.G."/>
            <person name="Kirilenko B.M."/>
            <person name="Davalos L.M."/>
            <person name="Corthals A.P."/>
            <person name="Power M.L."/>
            <person name="Jones G."/>
            <person name="Ransome R.D."/>
            <person name="Dechmann D.K.N."/>
            <person name="Locatelli A.G."/>
            <person name="Puechmaille S.J."/>
            <person name="Fedrigo O."/>
            <person name="Jarvis E.D."/>
            <person name="Hiller M."/>
            <person name="Vernes S.C."/>
            <person name="Myers E.W."/>
            <person name="Teeling E.C."/>
        </authorList>
    </citation>
    <scope>NUCLEOTIDE SEQUENCE [LARGE SCALE GENOMIC DNA]</scope>
    <source>
        <strain evidence="15">MMyoMyo1</strain>
        <tissue evidence="15">Flight muscle</tissue>
    </source>
</reference>
<feature type="transmembrane region" description="Helical" evidence="13">
    <location>
        <begin position="213"/>
        <end position="232"/>
    </location>
</feature>
<evidence type="ECO:0000256" key="13">
    <source>
        <dbReference type="RuleBase" id="RU241113"/>
    </source>
</evidence>
<dbReference type="InterPro" id="IPR025929">
    <property type="entry name" value="INSIG_fam"/>
</dbReference>
<dbReference type="GO" id="GO:0032869">
    <property type="term" value="P:cellular response to insulin stimulus"/>
    <property type="evidence" value="ECO:0007669"/>
    <property type="project" value="TreeGrafter"/>
</dbReference>
<dbReference type="GO" id="GO:0032937">
    <property type="term" value="C:SREBP-SCAP-Insig complex"/>
    <property type="evidence" value="ECO:0007669"/>
    <property type="project" value="TreeGrafter"/>
</dbReference>
<feature type="transmembrane region" description="Helical" evidence="13">
    <location>
        <begin position="91"/>
        <end position="109"/>
    </location>
</feature>
<evidence type="ECO:0000256" key="8">
    <source>
        <dbReference type="ARBA" id="ARBA00023121"/>
    </source>
</evidence>
<keyword evidence="5 13" id="KW-0256">Endoplasmic reticulum</keyword>
<feature type="region of interest" description="Disordered" evidence="14">
    <location>
        <begin position="47"/>
        <end position="80"/>
    </location>
</feature>
<evidence type="ECO:0000256" key="11">
    <source>
        <dbReference type="ARBA" id="ARBA00023221"/>
    </source>
</evidence>